<gene>
    <name evidence="1" type="ORF">CSUI_005142</name>
</gene>
<comment type="caution">
    <text evidence="1">The sequence shown here is derived from an EMBL/GenBank/DDBJ whole genome shotgun (WGS) entry which is preliminary data.</text>
</comment>
<organism evidence="1 2">
    <name type="scientific">Cystoisospora suis</name>
    <dbReference type="NCBI Taxonomy" id="483139"/>
    <lineage>
        <taxon>Eukaryota</taxon>
        <taxon>Sar</taxon>
        <taxon>Alveolata</taxon>
        <taxon>Apicomplexa</taxon>
        <taxon>Conoidasida</taxon>
        <taxon>Coccidia</taxon>
        <taxon>Eucoccidiorida</taxon>
        <taxon>Eimeriorina</taxon>
        <taxon>Sarcocystidae</taxon>
        <taxon>Cystoisospora</taxon>
    </lineage>
</organism>
<dbReference type="EMBL" id="MIGC01002472">
    <property type="protein sequence ID" value="PHJ21020.1"/>
    <property type="molecule type" value="Genomic_DNA"/>
</dbReference>
<dbReference type="OrthoDB" id="331720at2759"/>
<feature type="non-terminal residue" evidence="1">
    <location>
        <position position="217"/>
    </location>
</feature>
<keyword evidence="2" id="KW-1185">Reference proteome</keyword>
<evidence type="ECO:0000313" key="1">
    <source>
        <dbReference type="EMBL" id="PHJ21020.1"/>
    </source>
</evidence>
<dbReference type="AlphaFoldDB" id="A0A2C6KKI9"/>
<proteinExistence type="predicted"/>
<reference evidence="1 2" key="1">
    <citation type="journal article" date="2017" name="Int. J. Parasitol.">
        <title>The genome of the protozoan parasite Cystoisospora suis and a reverse vaccinology approach to identify vaccine candidates.</title>
        <authorList>
            <person name="Palmieri N."/>
            <person name="Shrestha A."/>
            <person name="Ruttkowski B."/>
            <person name="Beck T."/>
            <person name="Vogl C."/>
            <person name="Tomley F."/>
            <person name="Blake D.P."/>
            <person name="Joachim A."/>
        </authorList>
    </citation>
    <scope>NUCLEOTIDE SEQUENCE [LARGE SCALE GENOMIC DNA]</scope>
    <source>
        <strain evidence="1 2">Wien I</strain>
    </source>
</reference>
<dbReference type="VEuPathDB" id="ToxoDB:CSUI_005142"/>
<name>A0A2C6KKI9_9APIC</name>
<dbReference type="Proteomes" id="UP000221165">
    <property type="component" value="Unassembled WGS sequence"/>
</dbReference>
<evidence type="ECO:0000313" key="2">
    <source>
        <dbReference type="Proteomes" id="UP000221165"/>
    </source>
</evidence>
<dbReference type="RefSeq" id="XP_067922705.1">
    <property type="nucleotide sequence ID" value="XM_068065321.1"/>
</dbReference>
<protein>
    <submittedName>
        <fullName evidence="1">Uncharacterized protein</fullName>
    </submittedName>
</protein>
<dbReference type="GeneID" id="94428532"/>
<accession>A0A2C6KKI9</accession>
<sequence length="217" mass="24701">MYRELKLLRRKLHKRHPRWGGEEEGRGGSLLIKVEIWLEFFLRSMTSCFVHGNLLHLIVNLKGIAKVFPVTEKLFYQAFFGSIPMPAPSANPKHSRDFLGVPLEFNRTIPAVHTPHKNLYSCKTPPSKESNNSPAPSSTSYFSFLNLLQENGDLSVGHREEKENPIHQWCGWISSRDSLQGGAERRSRRCFRGGSYGGYGKQGWLARFTVLLLFLTG</sequence>